<reference evidence="1 2" key="1">
    <citation type="journal article" date="2011" name="Curr. Microbiol.">
        <title>Luteibacter jiangsuensis sp. nov.: a methamidophos-degrading bacterium isolated from a methamidophos-manufacturing factory.</title>
        <authorList>
            <person name="Wang L."/>
            <person name="Wang G.L."/>
            <person name="Li S.P."/>
            <person name="Jiang J.D."/>
        </authorList>
    </citation>
    <scope>NUCLEOTIDE SEQUENCE [LARGE SCALE GENOMIC DNA]</scope>
    <source>
        <strain evidence="1 2">CGMCC 1.10133</strain>
    </source>
</reference>
<gene>
    <name evidence="1" type="ORF">HBF26_15195</name>
</gene>
<keyword evidence="2" id="KW-1185">Reference proteome</keyword>
<organism evidence="1 2">
    <name type="scientific">Luteibacter jiangsuensis</name>
    <dbReference type="NCBI Taxonomy" id="637577"/>
    <lineage>
        <taxon>Bacteria</taxon>
        <taxon>Pseudomonadati</taxon>
        <taxon>Pseudomonadota</taxon>
        <taxon>Gammaproteobacteria</taxon>
        <taxon>Lysobacterales</taxon>
        <taxon>Rhodanobacteraceae</taxon>
        <taxon>Luteibacter</taxon>
    </lineage>
</organism>
<evidence type="ECO:0000313" key="1">
    <source>
        <dbReference type="EMBL" id="NID06239.1"/>
    </source>
</evidence>
<accession>A0ABX0Q8F7</accession>
<proteinExistence type="predicted"/>
<dbReference type="Proteomes" id="UP001429601">
    <property type="component" value="Unassembled WGS sequence"/>
</dbReference>
<evidence type="ECO:0000313" key="2">
    <source>
        <dbReference type="Proteomes" id="UP001429601"/>
    </source>
</evidence>
<sequence length="432" mass="46934">MTAVPRIDGDGDDGMPQVPPAVWQVNDLLSSDDADPSEVHARLLVLSDDDLAHYGLRSYRMNLMALLGGHMAPDAVLRLAREAAISKMWLGWEYHHHYLSRLDVVPPPPRLRGLPVDAVKGLLAQGRGAIIATFHLGYMRDIPSDLAHAGIPIMVPLARDAYGNYESARLDCPEAALWKCFRHVCVEEAAGSLALARHLARGGCVLSTIDGNTGLDGPRGGDRRSIVNMLGTEARVKNGLIAMAARFGAPIIPVIATTVDGERVCHVFPVADPGRPLTGEEATDFVEATVRDLYQVLAETLLHAAGEWCGGDLFHQWRLPRGIDEEPLSVAEARLASVLDGHGRAALDLSRLMPLSSRGERVFVDVHSMKCYRLPEEEGEFADLLQDGSRGITRDWLDGLGTARRASVWRFLCVLASRRGLSLFDGVSLSAA</sequence>
<evidence type="ECO:0008006" key="3">
    <source>
        <dbReference type="Google" id="ProtNLM"/>
    </source>
</evidence>
<comment type="caution">
    <text evidence="1">The sequence shown here is derived from an EMBL/GenBank/DDBJ whole genome shotgun (WGS) entry which is preliminary data.</text>
</comment>
<name>A0ABX0Q8F7_9GAMM</name>
<protein>
    <recommendedName>
        <fullName evidence="3">Lauroyl/myristoyl acyltransferase</fullName>
    </recommendedName>
</protein>
<dbReference type="EMBL" id="JAAQQR010000007">
    <property type="protein sequence ID" value="NID06239.1"/>
    <property type="molecule type" value="Genomic_DNA"/>
</dbReference>
<dbReference type="RefSeq" id="WP_167128296.1">
    <property type="nucleotide sequence ID" value="NZ_JAAQQR010000007.1"/>
</dbReference>